<dbReference type="InterPro" id="IPR012373">
    <property type="entry name" value="Ferrdict_sens_TM"/>
</dbReference>
<evidence type="ECO:0000259" key="3">
    <source>
        <dbReference type="Pfam" id="PF16344"/>
    </source>
</evidence>
<evidence type="ECO:0000313" key="5">
    <source>
        <dbReference type="Proteomes" id="UP000483362"/>
    </source>
</evidence>
<dbReference type="EMBL" id="VULT01000005">
    <property type="protein sequence ID" value="MSS16958.1"/>
    <property type="molecule type" value="Genomic_DNA"/>
</dbReference>
<comment type="caution">
    <text evidence="4">The sequence shown here is derived from an EMBL/GenBank/DDBJ whole genome shotgun (WGS) entry which is preliminary data.</text>
</comment>
<dbReference type="Proteomes" id="UP000483362">
    <property type="component" value="Unassembled WGS sequence"/>
</dbReference>
<evidence type="ECO:0000313" key="4">
    <source>
        <dbReference type="EMBL" id="MSS16958.1"/>
    </source>
</evidence>
<gene>
    <name evidence="4" type="ORF">FYJ29_04135</name>
</gene>
<name>A0A6L5XCN1_9BACT</name>
<proteinExistence type="predicted"/>
<keyword evidence="1" id="KW-0472">Membrane</keyword>
<evidence type="ECO:0000259" key="2">
    <source>
        <dbReference type="Pfam" id="PF04773"/>
    </source>
</evidence>
<dbReference type="Pfam" id="PF04773">
    <property type="entry name" value="FecR"/>
    <property type="match status" value="1"/>
</dbReference>
<keyword evidence="5" id="KW-1185">Reference proteome</keyword>
<evidence type="ECO:0000256" key="1">
    <source>
        <dbReference type="SAM" id="Phobius"/>
    </source>
</evidence>
<dbReference type="Pfam" id="PF16344">
    <property type="entry name" value="FecR_C"/>
    <property type="match status" value="1"/>
</dbReference>
<dbReference type="InterPro" id="IPR032508">
    <property type="entry name" value="FecR_C"/>
</dbReference>
<accession>A0A6L5XCN1</accession>
<dbReference type="Gene3D" id="2.60.120.1440">
    <property type="match status" value="1"/>
</dbReference>
<protein>
    <submittedName>
        <fullName evidence="4">DUF4974 domain-containing protein</fullName>
    </submittedName>
</protein>
<dbReference type="AlphaFoldDB" id="A0A6L5XCN1"/>
<dbReference type="GO" id="GO:0016989">
    <property type="term" value="F:sigma factor antagonist activity"/>
    <property type="evidence" value="ECO:0007669"/>
    <property type="project" value="TreeGrafter"/>
</dbReference>
<dbReference type="PANTHER" id="PTHR30273">
    <property type="entry name" value="PERIPLASMIC SIGNAL SENSOR AND SIGMA FACTOR ACTIVATOR FECR-RELATED"/>
    <property type="match status" value="1"/>
</dbReference>
<feature type="domain" description="FecR protein" evidence="2">
    <location>
        <begin position="144"/>
        <end position="235"/>
    </location>
</feature>
<keyword evidence="1" id="KW-1133">Transmembrane helix</keyword>
<dbReference type="PANTHER" id="PTHR30273:SF2">
    <property type="entry name" value="PROTEIN FECR"/>
    <property type="match status" value="1"/>
</dbReference>
<feature type="domain" description="Protein FecR C-terminal" evidence="3">
    <location>
        <begin position="283"/>
        <end position="350"/>
    </location>
</feature>
<keyword evidence="1" id="KW-0812">Transmembrane</keyword>
<organism evidence="4 5">
    <name type="scientific">Sodaliphilus pleomorphus</name>
    <dbReference type="NCBI Taxonomy" id="2606626"/>
    <lineage>
        <taxon>Bacteria</taxon>
        <taxon>Pseudomonadati</taxon>
        <taxon>Bacteroidota</taxon>
        <taxon>Bacteroidia</taxon>
        <taxon>Bacteroidales</taxon>
        <taxon>Muribaculaceae</taxon>
        <taxon>Sodaliphilus</taxon>
    </lineage>
</organism>
<dbReference type="InterPro" id="IPR006860">
    <property type="entry name" value="FecR"/>
</dbReference>
<feature type="transmembrane region" description="Helical" evidence="1">
    <location>
        <begin position="48"/>
        <end position="69"/>
    </location>
</feature>
<sequence>MNKVSNLKLFKDWLERNEPRLTADEKRLLWQKIIALYEQNTHEPRHLWWQWVAAASISLLLIVGGWHLVNNVHHNDQDRNTMLSQLDVSTIQNIKLMAGDQVITLDDNCTITCKPGQGVININLQGNQVTTSCKPGTQLMVAVPRAARARVVLSDGSTITLRENSKMTFPFSLATVDVRRVKIEGEAYMDITHNPRKDFIAQCGDLQVKVLGTKFLISSYPGENKQCVTLYEGRVNVKTAGNKSHTLKPKETLEYLASNQQTNVIEENDIDMQTLVSWKDDIIILNNEPLTKLIEQMENIYHTQFTFNRKATDAIVLSGKFDASVSLDEFMQRLQMIAPISYHKETHTIKVTK</sequence>
<dbReference type="RefSeq" id="WP_154327636.1">
    <property type="nucleotide sequence ID" value="NZ_CP045696.1"/>
</dbReference>
<reference evidence="4 5" key="1">
    <citation type="submission" date="2019-08" db="EMBL/GenBank/DDBJ databases">
        <title>In-depth cultivation of the pig gut microbiome towards novel bacterial diversity and tailored functional studies.</title>
        <authorList>
            <person name="Wylensek D."/>
            <person name="Hitch T.C.A."/>
            <person name="Clavel T."/>
        </authorList>
    </citation>
    <scope>NUCLEOTIDE SEQUENCE [LARGE SCALE GENOMIC DNA]</scope>
    <source>
        <strain evidence="4 5">Oil-RF-744-WCA-WT-10</strain>
    </source>
</reference>
<dbReference type="Gene3D" id="3.55.50.30">
    <property type="match status" value="1"/>
</dbReference>